<dbReference type="InterPro" id="IPR043991">
    <property type="entry name" value="Gp3-like"/>
</dbReference>
<organism evidence="1">
    <name type="scientific">Streptomyces sp. R44</name>
    <dbReference type="NCBI Taxonomy" id="3238633"/>
    <lineage>
        <taxon>Bacteria</taxon>
        <taxon>Bacillati</taxon>
        <taxon>Actinomycetota</taxon>
        <taxon>Actinomycetes</taxon>
        <taxon>Kitasatosporales</taxon>
        <taxon>Streptomycetaceae</taxon>
        <taxon>Streptomyces</taxon>
    </lineage>
</organism>
<dbReference type="EMBL" id="CP163444">
    <property type="protein sequence ID" value="XDQ74554.1"/>
    <property type="molecule type" value="Genomic_DNA"/>
</dbReference>
<reference evidence="1" key="1">
    <citation type="submission" date="2024-07" db="EMBL/GenBank/DDBJ databases">
        <authorList>
            <person name="Yu S.T."/>
        </authorList>
    </citation>
    <scope>NUCLEOTIDE SEQUENCE</scope>
    <source>
        <strain evidence="1">R44</strain>
    </source>
</reference>
<evidence type="ECO:0000313" key="1">
    <source>
        <dbReference type="EMBL" id="XDQ74554.1"/>
    </source>
</evidence>
<dbReference type="Pfam" id="PF18897">
    <property type="entry name" value="Gp3-like"/>
    <property type="match status" value="1"/>
</dbReference>
<dbReference type="RefSeq" id="WP_369147077.1">
    <property type="nucleotide sequence ID" value="NZ_CP163444.1"/>
</dbReference>
<protein>
    <submittedName>
        <fullName evidence="1">Uncharacterized protein</fullName>
    </submittedName>
</protein>
<proteinExistence type="predicted"/>
<sequence>MANNLRSIFALDPDAKPKTRNFADDVVGRFRSGRLVGKQPESLNNWRVTTGDPAVAAEIAKLMGGEPEDWETEKEDNIEVLSTSPSVEIIIENADSLDASMKKFGFQGIEHHCDGAVYLTDDDAELVGTPCGCPTTVEKRKEYAKSGKGPKPSIDLTFKLADAPELGKFRFNSGSWSLVDVLGDVFADIDRIGGADEETGVKGSPVLASLTIEHVAYTTKAGRDVAYNKPVIKVLKVYEAAQPLADAA</sequence>
<dbReference type="AlphaFoldDB" id="A0AB39TAT3"/>
<name>A0AB39TAT3_9ACTN</name>
<gene>
    <name evidence="1" type="ORF">AB5J54_30325</name>
</gene>
<accession>A0AB39TAT3</accession>